<organism evidence="6 7">
    <name type="scientific">Spirosoma sordidisoli</name>
    <dbReference type="NCBI Taxonomy" id="2502893"/>
    <lineage>
        <taxon>Bacteria</taxon>
        <taxon>Pseudomonadati</taxon>
        <taxon>Bacteroidota</taxon>
        <taxon>Cytophagia</taxon>
        <taxon>Cytophagales</taxon>
        <taxon>Cytophagaceae</taxon>
        <taxon>Spirosoma</taxon>
    </lineage>
</organism>
<dbReference type="Proteomes" id="UP000290407">
    <property type="component" value="Unassembled WGS sequence"/>
</dbReference>
<proteinExistence type="inferred from homology"/>
<evidence type="ECO:0000256" key="1">
    <source>
        <dbReference type="ARBA" id="ARBA00001936"/>
    </source>
</evidence>
<comment type="caution">
    <text evidence="6">The sequence shown here is derived from an EMBL/GenBank/DDBJ whole genome shotgun (WGS) entry which is preliminary data.</text>
</comment>
<dbReference type="InterPro" id="IPR029061">
    <property type="entry name" value="THDP-binding"/>
</dbReference>
<dbReference type="InterPro" id="IPR005474">
    <property type="entry name" value="Transketolase_N"/>
</dbReference>
<evidence type="ECO:0000256" key="3">
    <source>
        <dbReference type="ARBA" id="ARBA00001964"/>
    </source>
</evidence>
<dbReference type="Pfam" id="PF00456">
    <property type="entry name" value="Transketolase_N"/>
    <property type="match status" value="1"/>
</dbReference>
<comment type="similarity">
    <text evidence="4">Belongs to the transketolase family.</text>
</comment>
<dbReference type="SUPFAM" id="SSF52518">
    <property type="entry name" value="Thiamin diphosphate-binding fold (THDP-binding)"/>
    <property type="match status" value="2"/>
</dbReference>
<keyword evidence="7" id="KW-1185">Reference proteome</keyword>
<dbReference type="InterPro" id="IPR005475">
    <property type="entry name" value="Transketolase-like_Pyr-bd"/>
</dbReference>
<name>A0A4Q2UL72_9BACT</name>
<dbReference type="PANTHER" id="PTHR43825">
    <property type="entry name" value="PYRUVATE DEHYDROGENASE E1 COMPONENT"/>
    <property type="match status" value="1"/>
</dbReference>
<dbReference type="SUPFAM" id="SSF52922">
    <property type="entry name" value="TK C-terminal domain-like"/>
    <property type="match status" value="1"/>
</dbReference>
<comment type="cofactor">
    <cofactor evidence="1">
        <name>Mn(2+)</name>
        <dbReference type="ChEBI" id="CHEBI:29035"/>
    </cofactor>
</comment>
<dbReference type="SMART" id="SM00861">
    <property type="entry name" value="Transket_pyr"/>
    <property type="match status" value="1"/>
</dbReference>
<sequence length="697" mass="75685">MYLEDKKALADRGIVQLLAIKDADIRLLSLYQCAHAVDKAIHIGGAFSATIPMVSLFYGGIIDLNIEEPTATDQDMFVLSKGHAVATLASIYADLGYIDPAMLDNSRSITSLLNGHPGPLLPGVHVATGPMGQGMGVAQGFAIAGQRSPRFDVYAVTGDGELQEGSIWESVMYAGFKRLDNLCVLVDNNGGQLDTVNVLHFPYQGLAGSFASFGWRVLEVDATKYHTVYAALQTFKYGPRDGRPTVIICKSTKGYGGFSEYMTNHKVSIADELLRQESGMQTQRRAAAEREFCQFVDQLTADESSADIVSLLGKQARAMGFTLTQAEGRVVGVATVPASVKPRKAPVRDKRVQYDPQRLPRLEKGKAYGAHKVIEQAMNAFAQDERVVSVDSDLASTSGLQAGVGFVDKGRALNVGVAEANMMLIGEAFAILGANAWISTFCPFYDWKVLRRIAVGHQERLEVIAAGGWLSEGHGIDLTMVATAADLETQSNGATHMGNDDALLLNEAAHVRIINVSCPQQLLGVLTWIAEGNKGIVYMRTLRAPAPALYDADFRFEFGRAYPVRQTDAARATIVTSGRGVYEALDAADALAAKGLAVNVVDMPSIDSDTIVALYRAGTPVFIAEQNNGYLWTNFRKVLFERESELNTWRLYPINTASREGLHYIHSGTYTELAAHYGLDAEHLSHQIADILNQVPQ</sequence>
<dbReference type="Gene3D" id="3.40.50.920">
    <property type="match status" value="1"/>
</dbReference>
<evidence type="ECO:0000256" key="4">
    <source>
        <dbReference type="ARBA" id="ARBA00007131"/>
    </source>
</evidence>
<dbReference type="InterPro" id="IPR033248">
    <property type="entry name" value="Transketolase_C"/>
</dbReference>
<protein>
    <submittedName>
        <fullName evidence="6">Transketolase</fullName>
    </submittedName>
</protein>
<accession>A0A4Q2UL72</accession>
<dbReference type="InterPro" id="IPR009014">
    <property type="entry name" value="Transketo_C/PFOR_II"/>
</dbReference>
<dbReference type="Pfam" id="PF02779">
    <property type="entry name" value="Transket_pyr"/>
    <property type="match status" value="1"/>
</dbReference>
<dbReference type="PANTHER" id="PTHR43825:SF1">
    <property type="entry name" value="TRANSKETOLASE-LIKE PYRIMIDINE-BINDING DOMAIN-CONTAINING PROTEIN"/>
    <property type="match status" value="1"/>
</dbReference>
<evidence type="ECO:0000256" key="2">
    <source>
        <dbReference type="ARBA" id="ARBA00001946"/>
    </source>
</evidence>
<dbReference type="GO" id="GO:0005737">
    <property type="term" value="C:cytoplasm"/>
    <property type="evidence" value="ECO:0007669"/>
    <property type="project" value="UniProtKB-ARBA"/>
</dbReference>
<comment type="cofactor">
    <cofactor evidence="2">
        <name>Mg(2+)</name>
        <dbReference type="ChEBI" id="CHEBI:18420"/>
    </cofactor>
</comment>
<comment type="cofactor">
    <cofactor evidence="3">
        <name>thiamine diphosphate</name>
        <dbReference type="ChEBI" id="CHEBI:58937"/>
    </cofactor>
</comment>
<feature type="domain" description="Transketolase-like pyrimidine-binding" evidence="5">
    <location>
        <begin position="368"/>
        <end position="548"/>
    </location>
</feature>
<evidence type="ECO:0000259" key="5">
    <source>
        <dbReference type="SMART" id="SM00861"/>
    </source>
</evidence>
<evidence type="ECO:0000313" key="6">
    <source>
        <dbReference type="EMBL" id="RYC68245.1"/>
    </source>
</evidence>
<dbReference type="EMBL" id="SBLB01000006">
    <property type="protein sequence ID" value="RYC68245.1"/>
    <property type="molecule type" value="Genomic_DNA"/>
</dbReference>
<reference evidence="6 7" key="1">
    <citation type="submission" date="2019-01" db="EMBL/GenBank/DDBJ databases">
        <title>Spirosoma flava sp. nov., a propanil-degrading bacterium isolated from herbicide-contaminated soil.</title>
        <authorList>
            <person name="Zhang L."/>
            <person name="Jiang J.-D."/>
        </authorList>
    </citation>
    <scope>NUCLEOTIDE SEQUENCE [LARGE SCALE GENOMIC DNA]</scope>
    <source>
        <strain evidence="6 7">TY50</strain>
    </source>
</reference>
<evidence type="ECO:0000313" key="7">
    <source>
        <dbReference type="Proteomes" id="UP000290407"/>
    </source>
</evidence>
<dbReference type="InterPro" id="IPR051157">
    <property type="entry name" value="PDH/Transketolase"/>
</dbReference>
<dbReference type="Gene3D" id="3.40.50.970">
    <property type="match status" value="2"/>
</dbReference>
<dbReference type="Pfam" id="PF02780">
    <property type="entry name" value="Transketolase_C"/>
    <property type="match status" value="1"/>
</dbReference>
<gene>
    <name evidence="6" type="ORF">EQG79_21395</name>
</gene>
<dbReference type="AlphaFoldDB" id="A0A4Q2UL72"/>